<dbReference type="Pfam" id="PF25106">
    <property type="entry name" value="VWA_4"/>
    <property type="match status" value="1"/>
</dbReference>
<dbReference type="Ensembl" id="ENSNMLT00000015548.1">
    <property type="protein sequence ID" value="ENSNMLP00000013822.1"/>
    <property type="gene ID" value="ENSNMLG00000009256.1"/>
</dbReference>
<dbReference type="SUPFAM" id="SSF53300">
    <property type="entry name" value="vWA-like"/>
    <property type="match status" value="1"/>
</dbReference>
<dbReference type="CDD" id="cd00198">
    <property type="entry name" value="vWFA"/>
    <property type="match status" value="1"/>
</dbReference>
<evidence type="ECO:0000259" key="5">
    <source>
        <dbReference type="Pfam" id="PF25106"/>
    </source>
</evidence>
<evidence type="ECO:0000313" key="6">
    <source>
        <dbReference type="Ensembl" id="ENSNMLP00000013822.1"/>
    </source>
</evidence>
<keyword evidence="2" id="KW-0964">Secreted</keyword>
<evidence type="ECO:0000256" key="3">
    <source>
        <dbReference type="ARBA" id="ARBA00022729"/>
    </source>
</evidence>
<evidence type="ECO:0000256" key="2">
    <source>
        <dbReference type="ARBA" id="ARBA00022525"/>
    </source>
</evidence>
<dbReference type="Proteomes" id="UP000694523">
    <property type="component" value="Unplaced"/>
</dbReference>
<feature type="chain" id="PRO_5034211948" description="Hemicentin-1-like von Willebrand factor A domain-containing protein" evidence="4">
    <location>
        <begin position="24"/>
        <end position="144"/>
    </location>
</feature>
<feature type="domain" description="Hemicentin-1-like von Willebrand factor A" evidence="5">
    <location>
        <begin position="37"/>
        <end position="136"/>
    </location>
</feature>
<comment type="subcellular location">
    <subcellularLocation>
        <location evidence="1">Secreted</location>
    </subcellularLocation>
</comment>
<dbReference type="InterPro" id="IPR052577">
    <property type="entry name" value="VWA7"/>
</dbReference>
<sequence>LHKFVLDHCVFLVLLRRISVSLCISGNRMLGVIQGKALCFVIDTTGSMGDDIEAVRSATSTIITKTEGTKNEPSVYILVPFNDPDFGPLMRTTDATEFKKAINALSPHAGGDAPEMSLSGLQLHLNWQQRLPNSFVGTQIMIFL</sequence>
<reference evidence="6" key="2">
    <citation type="submission" date="2025-09" db="UniProtKB">
        <authorList>
            <consortium name="Ensembl"/>
        </authorList>
    </citation>
    <scope>IDENTIFICATION</scope>
</reference>
<evidence type="ECO:0000256" key="1">
    <source>
        <dbReference type="ARBA" id="ARBA00004613"/>
    </source>
</evidence>
<name>A0A8C6T336_9GOBI</name>
<dbReference type="AlphaFoldDB" id="A0A8C6T336"/>
<organism evidence="6 7">
    <name type="scientific">Neogobius melanostomus</name>
    <name type="common">round goby</name>
    <dbReference type="NCBI Taxonomy" id="47308"/>
    <lineage>
        <taxon>Eukaryota</taxon>
        <taxon>Metazoa</taxon>
        <taxon>Chordata</taxon>
        <taxon>Craniata</taxon>
        <taxon>Vertebrata</taxon>
        <taxon>Euteleostomi</taxon>
        <taxon>Actinopterygii</taxon>
        <taxon>Neopterygii</taxon>
        <taxon>Teleostei</taxon>
        <taxon>Neoteleostei</taxon>
        <taxon>Acanthomorphata</taxon>
        <taxon>Gobiaria</taxon>
        <taxon>Gobiiformes</taxon>
        <taxon>Gobioidei</taxon>
        <taxon>Gobiidae</taxon>
        <taxon>Benthophilinae</taxon>
        <taxon>Neogobiini</taxon>
        <taxon>Neogobius</taxon>
    </lineage>
</organism>
<protein>
    <recommendedName>
        <fullName evidence="5">Hemicentin-1-like von Willebrand factor A domain-containing protein</fullName>
    </recommendedName>
</protein>
<keyword evidence="7" id="KW-1185">Reference proteome</keyword>
<feature type="signal peptide" evidence="4">
    <location>
        <begin position="1"/>
        <end position="23"/>
    </location>
</feature>
<reference evidence="6" key="1">
    <citation type="submission" date="2025-08" db="UniProtKB">
        <authorList>
            <consortium name="Ensembl"/>
        </authorList>
    </citation>
    <scope>IDENTIFICATION</scope>
</reference>
<evidence type="ECO:0000256" key="4">
    <source>
        <dbReference type="SAM" id="SignalP"/>
    </source>
</evidence>
<dbReference type="InterPro" id="IPR036465">
    <property type="entry name" value="vWFA_dom_sf"/>
</dbReference>
<accession>A0A8C6T336</accession>
<evidence type="ECO:0000313" key="7">
    <source>
        <dbReference type="Proteomes" id="UP000694523"/>
    </source>
</evidence>
<dbReference type="InterPro" id="IPR056861">
    <property type="entry name" value="HMCN1-like_VWA"/>
</dbReference>
<dbReference type="Gene3D" id="3.40.50.410">
    <property type="entry name" value="von Willebrand factor, type A domain"/>
    <property type="match status" value="1"/>
</dbReference>
<dbReference type="PANTHER" id="PTHR14905">
    <property type="entry name" value="NG37"/>
    <property type="match status" value="1"/>
</dbReference>
<keyword evidence="3 4" id="KW-0732">Signal</keyword>
<dbReference type="PANTHER" id="PTHR14905:SF18">
    <property type="entry name" value="VON WILLEBRAND FACTOR A DOMAIN-CONTAINING 10, TANDEM DUPLICATE 1-RELATED"/>
    <property type="match status" value="1"/>
</dbReference>
<proteinExistence type="predicted"/>